<proteinExistence type="predicted"/>
<accession>I3D340</accession>
<name>I3D340_9ARCH</name>
<protein>
    <submittedName>
        <fullName evidence="1">Uncharacterized protein</fullName>
    </submittedName>
</protein>
<dbReference type="Proteomes" id="UP000003423">
    <property type="component" value="Unassembled WGS sequence"/>
</dbReference>
<dbReference type="PATRIC" id="fig|859350.6.peg.861"/>
<organism evidence="1 2">
    <name type="scientific">Candidatus Nitrosopumilus salarius BD31</name>
    <dbReference type="NCBI Taxonomy" id="859350"/>
    <lineage>
        <taxon>Archaea</taxon>
        <taxon>Nitrososphaerota</taxon>
        <taxon>Nitrososphaeria</taxon>
        <taxon>Nitrosopumilales</taxon>
        <taxon>Nitrosopumilaceae</taxon>
        <taxon>Nitrosopumilus</taxon>
    </lineage>
</organism>
<dbReference type="AlphaFoldDB" id="I3D340"/>
<gene>
    <name evidence="1" type="ORF">BD31_I0586</name>
</gene>
<evidence type="ECO:0000313" key="1">
    <source>
        <dbReference type="EMBL" id="EIJ66133.1"/>
    </source>
</evidence>
<dbReference type="EMBL" id="AEXL02000087">
    <property type="protein sequence ID" value="EIJ66133.1"/>
    <property type="molecule type" value="Genomic_DNA"/>
</dbReference>
<keyword evidence="2" id="KW-1185">Reference proteome</keyword>
<reference evidence="1 2" key="1">
    <citation type="journal article" date="2012" name="J. Bacteriol.">
        <title>Genome sequence of "Candidatus Nitrosopumilus salaria" BD31, an ammonia-oxidizing archaeon from the San Francisco Bay estuary.</title>
        <authorList>
            <person name="Mosier A.C."/>
            <person name="Allen E.E."/>
            <person name="Kim M."/>
            <person name="Ferriera S."/>
            <person name="Francis C.A."/>
        </authorList>
    </citation>
    <scope>NUCLEOTIDE SEQUENCE [LARGE SCALE GENOMIC DNA]</scope>
    <source>
        <strain evidence="1 2">BD31</strain>
    </source>
</reference>
<comment type="caution">
    <text evidence="1">The sequence shown here is derived from an EMBL/GenBank/DDBJ whole genome shotgun (WGS) entry which is preliminary data.</text>
</comment>
<evidence type="ECO:0000313" key="2">
    <source>
        <dbReference type="Proteomes" id="UP000003423"/>
    </source>
</evidence>
<sequence>MEALKTLEPDILNTPSFSFFEFLKYDTDDLRNEKMLLKKDLIERYKKSVRQKLTISNTLKNDFYAFTKTLGKLHLVDDLDDMIDDVKWEKITEICNILRKIETSNEKKIRWALLFLLSKEHEIIIDDLKLLLVNFKIPNIERLLGKIIKTEVNSGLDVKSEGKKLVMGTEQRLAEHYIADAIEEKSRRSPGEIEKEILELLDEGSYSNQEISQIIDVDEAVVSRVMTKLRNQNKLVLSSFGNKGFRYYTTNCQNCPFGKTLSSCRKDAISDIVNTFKDAHGVDLTSQDFEGIESNQALLNIKRTVTMSKKFTMTKLESNLYENFEKLLQTVVKKSIEIKHDKHAKSRELVISSNMSKLPKIFQIGLKIGIQYEIQLMKNLVNETKKEQSSDLLSKMIKDSNKILQSLGN</sequence>